<name>A0A218YUV8_9HELO</name>
<sequence>MRLNSSTAILFALSSFFCFGSPLPFFFARANAPVFLERRASYSVVPVDGGQPAVTVVRTVVQTQAPVTIIETDNVTLPPVTNVVVTTKVVESPKTPQTILVTVTQDHATATEYSIIDVTPPPLTIIFSVPVAATPDSKSTGSSSSASKQIAAPSVPVYVKPTSSIVSSATLAPTTSSLRASPTKSATAIWEILPSASLPSPESLSSIVSSPTILSSTSKSLFSPPKSNASSAPTASVGSATLSSSRSLPSTFSTSYTDTTTSTTTYDNGKWHTHYPSWSNATRKNLETLPSLTPKRSDLAAEKSAMAGHGVPAFLKSFLNYLQS</sequence>
<accession>A0A218YUV8</accession>
<keyword evidence="3" id="KW-1185">Reference proteome</keyword>
<feature type="compositionally biased region" description="Low complexity" evidence="1">
    <location>
        <begin position="234"/>
        <end position="266"/>
    </location>
</feature>
<dbReference type="EMBL" id="MZNU01000361">
    <property type="protein sequence ID" value="OWO99405.1"/>
    <property type="molecule type" value="Genomic_DNA"/>
</dbReference>
<feature type="region of interest" description="Disordered" evidence="1">
    <location>
        <begin position="221"/>
        <end position="266"/>
    </location>
</feature>
<dbReference type="InParanoid" id="A0A218YUV8"/>
<evidence type="ECO:0000313" key="3">
    <source>
        <dbReference type="Proteomes" id="UP000242519"/>
    </source>
</evidence>
<proteinExistence type="predicted"/>
<dbReference type="STRING" id="503106.A0A218YUV8"/>
<organism evidence="2 3">
    <name type="scientific">Diplocarpon coronariae</name>
    <dbReference type="NCBI Taxonomy" id="2795749"/>
    <lineage>
        <taxon>Eukaryota</taxon>
        <taxon>Fungi</taxon>
        <taxon>Dikarya</taxon>
        <taxon>Ascomycota</taxon>
        <taxon>Pezizomycotina</taxon>
        <taxon>Leotiomycetes</taxon>
        <taxon>Helotiales</taxon>
        <taxon>Drepanopezizaceae</taxon>
        <taxon>Diplocarpon</taxon>
    </lineage>
</organism>
<dbReference type="OrthoDB" id="3564289at2759"/>
<reference evidence="2 3" key="1">
    <citation type="submission" date="2017-04" db="EMBL/GenBank/DDBJ databases">
        <title>Draft genome sequence of Marssonina coronaria NL1: causal agent of apple blotch.</title>
        <authorList>
            <person name="Cheng Q."/>
        </authorList>
    </citation>
    <scope>NUCLEOTIDE SEQUENCE [LARGE SCALE GENOMIC DNA]</scope>
    <source>
        <strain evidence="2 3">NL1</strain>
    </source>
</reference>
<dbReference type="AlphaFoldDB" id="A0A218YUV8"/>
<protein>
    <submittedName>
        <fullName evidence="2">Uncharacterized protein</fullName>
    </submittedName>
</protein>
<evidence type="ECO:0000256" key="1">
    <source>
        <dbReference type="SAM" id="MobiDB-lite"/>
    </source>
</evidence>
<dbReference type="Proteomes" id="UP000242519">
    <property type="component" value="Unassembled WGS sequence"/>
</dbReference>
<evidence type="ECO:0000313" key="2">
    <source>
        <dbReference type="EMBL" id="OWO99405.1"/>
    </source>
</evidence>
<comment type="caution">
    <text evidence="2">The sequence shown here is derived from an EMBL/GenBank/DDBJ whole genome shotgun (WGS) entry which is preliminary data.</text>
</comment>
<gene>
    <name evidence="2" type="ORF">B2J93_8802</name>
</gene>